<dbReference type="GO" id="GO:0016651">
    <property type="term" value="F:oxidoreductase activity, acting on NAD(P)H"/>
    <property type="evidence" value="ECO:0007669"/>
    <property type="project" value="InterPro"/>
</dbReference>
<dbReference type="SUPFAM" id="SSF51735">
    <property type="entry name" value="NAD(P)-binding Rossmann-fold domains"/>
    <property type="match status" value="1"/>
</dbReference>
<evidence type="ECO:0000313" key="4">
    <source>
        <dbReference type="EMBL" id="KAJ9143082.1"/>
    </source>
</evidence>
<gene>
    <name evidence="4" type="ORF">NKR23_g6717</name>
</gene>
<sequence length="336" mass="34374">MPVQYQATKLGGPFAIVTVPEPKPGANEVIIRTKAIGLNPLDWKSLRFGVMVESWPKVLGIDGAGVVESVGEGVTSFQPGDEVFSLAGGSKSGGSYQELYVVPEHFVAKKPASLSFEEAATLPICFITAVASIVVGLKIPLPGLGKEKPSTELPQSILVLGGSSAIGANSIQLLRLALPSASIIATSSPAHHERLMSLGATKCLDRAAQKDAAAIKAVTPGAAGVDAILDAVAAASSDPAVFDALKTDGPKLYGGPVTGQNVSIPDGIQGTSVFGQQTFGADGGIGVMSFLASLIEQGKYELPTKVEVVGKGFEAIEVGLNKLMQGVSGTKLVVSL</sequence>
<keyword evidence="2" id="KW-0560">Oxidoreductase</keyword>
<dbReference type="AlphaFoldDB" id="A0AA38VNP1"/>
<dbReference type="EMBL" id="JANBVO010000020">
    <property type="protein sequence ID" value="KAJ9143082.1"/>
    <property type="molecule type" value="Genomic_DNA"/>
</dbReference>
<protein>
    <submittedName>
        <fullName evidence="4">GroES-like protein</fullName>
    </submittedName>
</protein>
<keyword evidence="5" id="KW-1185">Reference proteome</keyword>
<dbReference type="Pfam" id="PF08240">
    <property type="entry name" value="ADH_N"/>
    <property type="match status" value="1"/>
</dbReference>
<dbReference type="InterPro" id="IPR013154">
    <property type="entry name" value="ADH-like_N"/>
</dbReference>
<dbReference type="InterPro" id="IPR011032">
    <property type="entry name" value="GroES-like_sf"/>
</dbReference>
<dbReference type="PANTHER" id="PTHR45348:SF2">
    <property type="entry name" value="ZINC-TYPE ALCOHOL DEHYDROGENASE-LIKE PROTEIN C2E1P3.01"/>
    <property type="match status" value="1"/>
</dbReference>
<dbReference type="Proteomes" id="UP001174694">
    <property type="component" value="Unassembled WGS sequence"/>
</dbReference>
<evidence type="ECO:0000256" key="1">
    <source>
        <dbReference type="ARBA" id="ARBA00008072"/>
    </source>
</evidence>
<dbReference type="CDD" id="cd08249">
    <property type="entry name" value="enoyl_reductase_like"/>
    <property type="match status" value="1"/>
</dbReference>
<dbReference type="InterPro" id="IPR036291">
    <property type="entry name" value="NAD(P)-bd_dom_sf"/>
</dbReference>
<reference evidence="4" key="1">
    <citation type="submission" date="2022-07" db="EMBL/GenBank/DDBJ databases">
        <title>Fungi with potential for degradation of polypropylene.</title>
        <authorList>
            <person name="Gostincar C."/>
        </authorList>
    </citation>
    <scope>NUCLEOTIDE SEQUENCE</scope>
    <source>
        <strain evidence="4">EXF-13308</strain>
    </source>
</reference>
<dbReference type="InterPro" id="IPR020843">
    <property type="entry name" value="ER"/>
</dbReference>
<organism evidence="4 5">
    <name type="scientific">Pleurostoma richardsiae</name>
    <dbReference type="NCBI Taxonomy" id="41990"/>
    <lineage>
        <taxon>Eukaryota</taxon>
        <taxon>Fungi</taxon>
        <taxon>Dikarya</taxon>
        <taxon>Ascomycota</taxon>
        <taxon>Pezizomycotina</taxon>
        <taxon>Sordariomycetes</taxon>
        <taxon>Sordariomycetidae</taxon>
        <taxon>Calosphaeriales</taxon>
        <taxon>Pleurostomataceae</taxon>
        <taxon>Pleurostoma</taxon>
    </lineage>
</organism>
<evidence type="ECO:0000256" key="2">
    <source>
        <dbReference type="ARBA" id="ARBA00023002"/>
    </source>
</evidence>
<comment type="caution">
    <text evidence="4">The sequence shown here is derived from an EMBL/GenBank/DDBJ whole genome shotgun (WGS) entry which is preliminary data.</text>
</comment>
<comment type="similarity">
    <text evidence="1">Belongs to the zinc-containing alcohol dehydrogenase family.</text>
</comment>
<dbReference type="Gene3D" id="3.40.50.720">
    <property type="entry name" value="NAD(P)-binding Rossmann-like Domain"/>
    <property type="match status" value="1"/>
</dbReference>
<proteinExistence type="inferred from homology"/>
<accession>A0AA38VNP1</accession>
<dbReference type="SMART" id="SM00829">
    <property type="entry name" value="PKS_ER"/>
    <property type="match status" value="1"/>
</dbReference>
<evidence type="ECO:0000259" key="3">
    <source>
        <dbReference type="SMART" id="SM00829"/>
    </source>
</evidence>
<evidence type="ECO:0000313" key="5">
    <source>
        <dbReference type="Proteomes" id="UP001174694"/>
    </source>
</evidence>
<dbReference type="InterPro" id="IPR047122">
    <property type="entry name" value="Trans-enoyl_RdTase-like"/>
</dbReference>
<name>A0AA38VNP1_9PEZI</name>
<feature type="domain" description="Enoyl reductase (ER)" evidence="3">
    <location>
        <begin position="11"/>
        <end position="334"/>
    </location>
</feature>
<dbReference type="SUPFAM" id="SSF50129">
    <property type="entry name" value="GroES-like"/>
    <property type="match status" value="1"/>
</dbReference>
<dbReference type="PANTHER" id="PTHR45348">
    <property type="entry name" value="HYPOTHETICAL OXIDOREDUCTASE (EUROFUNG)"/>
    <property type="match status" value="1"/>
</dbReference>
<dbReference type="Gene3D" id="3.90.180.10">
    <property type="entry name" value="Medium-chain alcohol dehydrogenases, catalytic domain"/>
    <property type="match status" value="1"/>
</dbReference>